<sequence>MEPRSSKNLKTKEVKIPHPIVPNKKKMETWGLGGLFAADWNGTYDNLVEELAERKVLLPKYEYHGKPEEWTANIWREVYNLPKMLNAVFVPVRPKHFQHNLLAFYHHAWAAITNPTAPTSDCRDAVEKTVSRQIKALRVCNEATCIGSYLAHLYSHFHEIDAKEKEDSKKHRALISRTFLFNALKCV</sequence>
<protein>
    <submittedName>
        <fullName evidence="1">Uncharacterized protein</fullName>
    </submittedName>
</protein>
<dbReference type="Proteomes" id="UP001605036">
    <property type="component" value="Unassembled WGS sequence"/>
</dbReference>
<name>A0ABD1YCY4_9MARC</name>
<reference evidence="1 2" key="1">
    <citation type="submission" date="2024-09" db="EMBL/GenBank/DDBJ databases">
        <title>Chromosome-scale assembly of Riccia fluitans.</title>
        <authorList>
            <person name="Paukszto L."/>
            <person name="Sawicki J."/>
            <person name="Karawczyk K."/>
            <person name="Piernik-Szablinska J."/>
            <person name="Szczecinska M."/>
            <person name="Mazdziarz M."/>
        </authorList>
    </citation>
    <scope>NUCLEOTIDE SEQUENCE [LARGE SCALE GENOMIC DNA]</scope>
    <source>
        <strain evidence="1">Rf_01</strain>
        <tissue evidence="1">Aerial parts of the thallus</tissue>
    </source>
</reference>
<keyword evidence="2" id="KW-1185">Reference proteome</keyword>
<evidence type="ECO:0000313" key="2">
    <source>
        <dbReference type="Proteomes" id="UP001605036"/>
    </source>
</evidence>
<comment type="caution">
    <text evidence="1">The sequence shown here is derived from an EMBL/GenBank/DDBJ whole genome shotgun (WGS) entry which is preliminary data.</text>
</comment>
<evidence type="ECO:0000313" key="1">
    <source>
        <dbReference type="EMBL" id="KAL2623329.1"/>
    </source>
</evidence>
<accession>A0ABD1YCY4</accession>
<proteinExistence type="predicted"/>
<dbReference type="AlphaFoldDB" id="A0ABD1YCY4"/>
<dbReference type="EMBL" id="JBHFFA010000006">
    <property type="protein sequence ID" value="KAL2623329.1"/>
    <property type="molecule type" value="Genomic_DNA"/>
</dbReference>
<gene>
    <name evidence="1" type="ORF">R1flu_003534</name>
</gene>
<organism evidence="1 2">
    <name type="scientific">Riccia fluitans</name>
    <dbReference type="NCBI Taxonomy" id="41844"/>
    <lineage>
        <taxon>Eukaryota</taxon>
        <taxon>Viridiplantae</taxon>
        <taxon>Streptophyta</taxon>
        <taxon>Embryophyta</taxon>
        <taxon>Marchantiophyta</taxon>
        <taxon>Marchantiopsida</taxon>
        <taxon>Marchantiidae</taxon>
        <taxon>Marchantiales</taxon>
        <taxon>Ricciaceae</taxon>
        <taxon>Riccia</taxon>
    </lineage>
</organism>